<feature type="compositionally biased region" description="Polar residues" evidence="1">
    <location>
        <begin position="364"/>
        <end position="376"/>
    </location>
</feature>
<dbReference type="NCBIfam" id="TIGR03769">
    <property type="entry name" value="P_ac_wall_RPT"/>
    <property type="match status" value="1"/>
</dbReference>
<feature type="compositionally biased region" description="Low complexity" evidence="1">
    <location>
        <begin position="323"/>
        <end position="335"/>
    </location>
</feature>
<dbReference type="HOGENOM" id="CLU_043007_0_1_11"/>
<dbReference type="eggNOG" id="COG0803">
    <property type="taxonomic scope" value="Bacteria"/>
</dbReference>
<dbReference type="Proteomes" id="UP000009888">
    <property type="component" value="Unassembled WGS sequence"/>
</dbReference>
<feature type="transmembrane region" description="Helical" evidence="2">
    <location>
        <begin position="284"/>
        <end position="304"/>
    </location>
</feature>
<keyword evidence="3" id="KW-0732">Signal</keyword>
<feature type="chain" id="PRO_5003929562" evidence="3">
    <location>
        <begin position="29"/>
        <end position="382"/>
    </location>
</feature>
<evidence type="ECO:0000256" key="1">
    <source>
        <dbReference type="SAM" id="MobiDB-lite"/>
    </source>
</evidence>
<proteinExistence type="predicted"/>
<feature type="region of interest" description="Disordered" evidence="1">
    <location>
        <begin position="244"/>
        <end position="279"/>
    </location>
</feature>
<dbReference type="AlphaFoldDB" id="K9EFK1"/>
<dbReference type="STRING" id="202789.GCA_001457435_00190"/>
<keyword evidence="2" id="KW-1133">Transmembrane helix</keyword>
<dbReference type="PATRIC" id="fig|883066.3.peg.120"/>
<organism evidence="4 5">
    <name type="scientific">Actinobaculum massiliense ACS-171-V-Col2</name>
    <dbReference type="NCBI Taxonomy" id="883066"/>
    <lineage>
        <taxon>Bacteria</taxon>
        <taxon>Bacillati</taxon>
        <taxon>Actinomycetota</taxon>
        <taxon>Actinomycetes</taxon>
        <taxon>Actinomycetales</taxon>
        <taxon>Actinomycetaceae</taxon>
        <taxon>Actinobaculum</taxon>
    </lineage>
</organism>
<dbReference type="EMBL" id="AGWL01000001">
    <property type="protein sequence ID" value="EKU96029.1"/>
    <property type="molecule type" value="Genomic_DNA"/>
</dbReference>
<evidence type="ECO:0000313" key="4">
    <source>
        <dbReference type="EMBL" id="EKU96029.1"/>
    </source>
</evidence>
<evidence type="ECO:0000313" key="5">
    <source>
        <dbReference type="Proteomes" id="UP000009888"/>
    </source>
</evidence>
<keyword evidence="5" id="KW-1185">Reference proteome</keyword>
<dbReference type="NCBIfam" id="NF038134">
    <property type="entry name" value="choice_anch_M"/>
    <property type="match status" value="1"/>
</dbReference>
<gene>
    <name evidence="4" type="ORF">HMPREF9233_00117</name>
</gene>
<feature type="region of interest" description="Disordered" evidence="1">
    <location>
        <begin position="45"/>
        <end position="65"/>
    </location>
</feature>
<dbReference type="InterPro" id="IPR022435">
    <property type="entry name" value="Surface-anchored_actinobac"/>
</dbReference>
<keyword evidence="2" id="KW-0472">Membrane</keyword>
<accession>K9EFK1</accession>
<name>K9EFK1_9ACTO</name>
<evidence type="ECO:0000256" key="2">
    <source>
        <dbReference type="SAM" id="Phobius"/>
    </source>
</evidence>
<comment type="caution">
    <text evidence="4">The sequence shown here is derived from an EMBL/GenBank/DDBJ whole genome shotgun (WGS) entry which is preliminary data.</text>
</comment>
<evidence type="ECO:0000256" key="3">
    <source>
        <dbReference type="SAM" id="SignalP"/>
    </source>
</evidence>
<reference evidence="4 5" key="1">
    <citation type="submission" date="2012-09" db="EMBL/GenBank/DDBJ databases">
        <title>The Genome Sequence of Actinobaculum massiliae ACS-171-V-COL2.</title>
        <authorList>
            <consortium name="The Broad Institute Genome Sequencing Platform"/>
            <person name="Earl A."/>
            <person name="Ward D."/>
            <person name="Feldgarden M."/>
            <person name="Gevers D."/>
            <person name="Saerens B."/>
            <person name="Vaneechoutte M."/>
            <person name="Walker B."/>
            <person name="Young S.K."/>
            <person name="Zeng Q."/>
            <person name="Gargeya S."/>
            <person name="Fitzgerald M."/>
            <person name="Haas B."/>
            <person name="Abouelleil A."/>
            <person name="Alvarado L."/>
            <person name="Arachchi H.M."/>
            <person name="Berlin A."/>
            <person name="Chapman S.B."/>
            <person name="Goldberg J."/>
            <person name="Griggs A."/>
            <person name="Gujja S."/>
            <person name="Hansen M."/>
            <person name="Howarth C."/>
            <person name="Imamovic A."/>
            <person name="Larimer J."/>
            <person name="McCowen C."/>
            <person name="Montmayeur A."/>
            <person name="Murphy C."/>
            <person name="Neiman D."/>
            <person name="Pearson M."/>
            <person name="Priest M."/>
            <person name="Roberts A."/>
            <person name="Saif S."/>
            <person name="Shea T."/>
            <person name="Sisk P."/>
            <person name="Sykes S."/>
            <person name="Wortman J."/>
            <person name="Nusbaum C."/>
            <person name="Birren B."/>
        </authorList>
    </citation>
    <scope>NUCLEOTIDE SEQUENCE [LARGE SCALE GENOMIC DNA]</scope>
    <source>
        <strain evidence="5">ACS-171-V-Col2</strain>
    </source>
</reference>
<protein>
    <submittedName>
        <fullName evidence="4">Actinobacterial surface-anchored protein domain</fullName>
    </submittedName>
</protein>
<sequence length="382" mass="39625">MKQRLTSLLGAVALAAASLLTPAAPAWADGENGAADPALTQTVTDTEEVAPEGTPAEISEHHADLGPRLRDGKWELMVRDDSGDKPVWRHLDDVVFRVHDAAKMEVPTSADYSFINAKSQAWVIPQQEIPGVVWLGWNTQDPGVVGAVNGQVSLVYGGFQGAGGFNLFVQAGNFAGPTELWNSAIATSQPMNVDLNTHTHANWIFAESGVALLRVTASATLTDGSVVEDTRILRFAVGEETSTEEARAASWAGDSENADPSAQATDAAGSGTATPAQGSASNSLSLTIAVIALIVALVVPLVYWRVRARRRGTMSEVLDSISTASGSAGASGQGAERSTEVAGGHASQAGEQESDAPTGEPETGSPTHGSESSGSETRAKDE</sequence>
<feature type="region of interest" description="Disordered" evidence="1">
    <location>
        <begin position="323"/>
        <end position="382"/>
    </location>
</feature>
<keyword evidence="2" id="KW-0812">Transmembrane</keyword>
<dbReference type="RefSeq" id="WP_007000335.1">
    <property type="nucleotide sequence ID" value="NZ_JH992955.1"/>
</dbReference>
<feature type="signal peptide" evidence="3">
    <location>
        <begin position="1"/>
        <end position="28"/>
    </location>
</feature>